<proteinExistence type="predicted"/>
<reference evidence="2 3" key="1">
    <citation type="journal article" date="2024" name="BMC Genomics">
        <title>De novo assembly and annotation of Popillia japonica's genome with initial clues to its potential as an invasive pest.</title>
        <authorList>
            <person name="Cucini C."/>
            <person name="Boschi S."/>
            <person name="Funari R."/>
            <person name="Cardaioli E."/>
            <person name="Iannotti N."/>
            <person name="Marturano G."/>
            <person name="Paoli F."/>
            <person name="Bruttini M."/>
            <person name="Carapelli A."/>
            <person name="Frati F."/>
            <person name="Nardi F."/>
        </authorList>
    </citation>
    <scope>NUCLEOTIDE SEQUENCE [LARGE SCALE GENOMIC DNA]</scope>
    <source>
        <strain evidence="2">DMR45628</strain>
    </source>
</reference>
<protein>
    <submittedName>
        <fullName evidence="2">Uncharacterized protein</fullName>
    </submittedName>
</protein>
<evidence type="ECO:0000256" key="1">
    <source>
        <dbReference type="SAM" id="Phobius"/>
    </source>
</evidence>
<dbReference type="Proteomes" id="UP001458880">
    <property type="component" value="Unassembled WGS sequence"/>
</dbReference>
<organism evidence="2 3">
    <name type="scientific">Popillia japonica</name>
    <name type="common">Japanese beetle</name>
    <dbReference type="NCBI Taxonomy" id="7064"/>
    <lineage>
        <taxon>Eukaryota</taxon>
        <taxon>Metazoa</taxon>
        <taxon>Ecdysozoa</taxon>
        <taxon>Arthropoda</taxon>
        <taxon>Hexapoda</taxon>
        <taxon>Insecta</taxon>
        <taxon>Pterygota</taxon>
        <taxon>Neoptera</taxon>
        <taxon>Endopterygota</taxon>
        <taxon>Coleoptera</taxon>
        <taxon>Polyphaga</taxon>
        <taxon>Scarabaeiformia</taxon>
        <taxon>Scarabaeidae</taxon>
        <taxon>Rutelinae</taxon>
        <taxon>Popillia</taxon>
    </lineage>
</organism>
<dbReference type="EMBL" id="JASPKY010000516">
    <property type="protein sequence ID" value="KAK9694317.1"/>
    <property type="molecule type" value="Genomic_DNA"/>
</dbReference>
<keyword evidence="1" id="KW-0472">Membrane</keyword>
<accession>A0AAW1IWS8</accession>
<evidence type="ECO:0000313" key="2">
    <source>
        <dbReference type="EMBL" id="KAK9694317.1"/>
    </source>
</evidence>
<keyword evidence="1" id="KW-1133">Transmembrane helix</keyword>
<sequence>MSVCILLFCGKMGSGISRADYLREQKEALENRITLRFPGFKETDKQFLETQAAANKAFSHISYLIKKLASLTGLPKATEPILTVINSAFLGSSLKSAMLAMKIETAVVNTVQPLLEAEMKSVARQLKLISDEEISRKKKKTYLAIADHTCYQLLVKFSDSNFYLKKYPLVFAPFLMYFVSVYVPIALANCQVVGSRRMREECEANMEELKDVVIYFKEHAVKERLNFIGSCHPIDEYPFVSDDFLTEGRVLHVAWTLEPNILKELLTWYRDEITNKYEDFFQPGLEALEELDF</sequence>
<keyword evidence="1" id="KW-0812">Transmembrane</keyword>
<feature type="transmembrane region" description="Helical" evidence="1">
    <location>
        <begin position="167"/>
        <end position="190"/>
    </location>
</feature>
<keyword evidence="3" id="KW-1185">Reference proteome</keyword>
<gene>
    <name evidence="2" type="ORF">QE152_g33625</name>
</gene>
<name>A0AAW1IWS8_POPJA</name>
<comment type="caution">
    <text evidence="2">The sequence shown here is derived from an EMBL/GenBank/DDBJ whole genome shotgun (WGS) entry which is preliminary data.</text>
</comment>
<dbReference type="AlphaFoldDB" id="A0AAW1IWS8"/>
<evidence type="ECO:0000313" key="3">
    <source>
        <dbReference type="Proteomes" id="UP001458880"/>
    </source>
</evidence>